<proteinExistence type="predicted"/>
<name>A0A811UMB4_CERCA</name>
<dbReference type="OrthoDB" id="7791733at2759"/>
<gene>
    <name evidence="1" type="ORF">CCAP1982_LOCUS7563</name>
</gene>
<evidence type="ECO:0000313" key="2">
    <source>
        <dbReference type="Proteomes" id="UP000606786"/>
    </source>
</evidence>
<dbReference type="EMBL" id="CAJHJT010000012">
    <property type="protein sequence ID" value="CAD6999016.1"/>
    <property type="molecule type" value="Genomic_DNA"/>
</dbReference>
<dbReference type="Proteomes" id="UP000606786">
    <property type="component" value="Unassembled WGS sequence"/>
</dbReference>
<protein>
    <submittedName>
        <fullName evidence="1">(Mediterranean fruit fly) hypothetical protein</fullName>
    </submittedName>
</protein>
<reference evidence="1" key="1">
    <citation type="submission" date="2020-11" db="EMBL/GenBank/DDBJ databases">
        <authorList>
            <person name="Whitehead M."/>
        </authorList>
    </citation>
    <scope>NUCLEOTIDE SEQUENCE</scope>
    <source>
        <strain evidence="1">EGII</strain>
    </source>
</reference>
<comment type="caution">
    <text evidence="1">The sequence shown here is derived from an EMBL/GenBank/DDBJ whole genome shotgun (WGS) entry which is preliminary data.</text>
</comment>
<accession>A0A811UMB4</accession>
<dbReference type="AlphaFoldDB" id="A0A811UMB4"/>
<evidence type="ECO:0000313" key="1">
    <source>
        <dbReference type="EMBL" id="CAD6999016.1"/>
    </source>
</evidence>
<organism evidence="1 2">
    <name type="scientific">Ceratitis capitata</name>
    <name type="common">Mediterranean fruit fly</name>
    <name type="synonym">Tephritis capitata</name>
    <dbReference type="NCBI Taxonomy" id="7213"/>
    <lineage>
        <taxon>Eukaryota</taxon>
        <taxon>Metazoa</taxon>
        <taxon>Ecdysozoa</taxon>
        <taxon>Arthropoda</taxon>
        <taxon>Hexapoda</taxon>
        <taxon>Insecta</taxon>
        <taxon>Pterygota</taxon>
        <taxon>Neoptera</taxon>
        <taxon>Endopterygota</taxon>
        <taxon>Diptera</taxon>
        <taxon>Brachycera</taxon>
        <taxon>Muscomorpha</taxon>
        <taxon>Tephritoidea</taxon>
        <taxon>Tephritidae</taxon>
        <taxon>Ceratitis</taxon>
        <taxon>Ceratitis</taxon>
    </lineage>
</organism>
<keyword evidence="2" id="KW-1185">Reference proteome</keyword>
<sequence>MEEYVHAVEEIASVLKHKNANEGNVTREDKISMVDDESVELNGESKLFVAARGCEGEAEGVQTDYAATSGAEECVKLCDVENGATTSAALHAYEVPSLKQIVLIYLEREKCNEDHEMINRTEDALNSKIPKLSDLCKIALSSSFEINTTNNNTNQNTPEPLERELSVEEALAEMYRQAGVTSDPEDGDADEKEAQQEDVVLINLEEILVNDSDLYVLQCDMNENVLSVVAHAQPMPMEESIENIERELNSEILEEAMILDNTPKVLLMTNETLNENNFNETFMSLHEEEKGEEKELRVESSGLEALNAYITPTHTLDYVDDDLRITNDDSLNNTQYDFPAIHHEEIVAHDYRRHRRQVLYNSLREKYVLKRVNFRTQHGNRVLKKYIHRWILQCLISRFRERELRKTQAH</sequence>